<evidence type="ECO:0000256" key="1">
    <source>
        <dbReference type="ARBA" id="ARBA00007401"/>
    </source>
</evidence>
<name>X1L0N9_9ZZZZ</name>
<dbReference type="InterPro" id="IPR032311">
    <property type="entry name" value="DUF4982"/>
</dbReference>
<dbReference type="PANTHER" id="PTHR42732">
    <property type="entry name" value="BETA-GALACTOSIDASE"/>
    <property type="match status" value="1"/>
</dbReference>
<dbReference type="Pfam" id="PF13181">
    <property type="entry name" value="TPR_8"/>
    <property type="match status" value="2"/>
</dbReference>
<dbReference type="InterPro" id="IPR051913">
    <property type="entry name" value="GH2_Domain-Containing"/>
</dbReference>
<dbReference type="InterPro" id="IPR011990">
    <property type="entry name" value="TPR-like_helical_dom_sf"/>
</dbReference>
<comment type="caution">
    <text evidence="6">The sequence shown here is derived from an EMBL/GenBank/DDBJ whole genome shotgun (WGS) entry which is preliminary data.</text>
</comment>
<feature type="domain" description="Glycoside hydrolase family 2" evidence="5">
    <location>
        <begin position="84"/>
        <end position="125"/>
    </location>
</feature>
<dbReference type="EMBL" id="BARV01006410">
    <property type="protein sequence ID" value="GAI12518.1"/>
    <property type="molecule type" value="Genomic_DNA"/>
</dbReference>
<dbReference type="SUPFAM" id="SSF48452">
    <property type="entry name" value="TPR-like"/>
    <property type="match status" value="1"/>
</dbReference>
<accession>X1L0N9</accession>
<dbReference type="SMART" id="SM00028">
    <property type="entry name" value="TPR"/>
    <property type="match status" value="2"/>
</dbReference>
<evidence type="ECO:0000313" key="6">
    <source>
        <dbReference type="EMBL" id="GAI12518.1"/>
    </source>
</evidence>
<comment type="similarity">
    <text evidence="1">Belongs to the glycosyl hydrolase 2 family.</text>
</comment>
<dbReference type="Pfam" id="PF18565">
    <property type="entry name" value="Glyco_hydro2_C5"/>
    <property type="match status" value="1"/>
</dbReference>
<organism evidence="6">
    <name type="scientific">marine sediment metagenome</name>
    <dbReference type="NCBI Taxonomy" id="412755"/>
    <lineage>
        <taxon>unclassified sequences</taxon>
        <taxon>metagenomes</taxon>
        <taxon>ecological metagenomes</taxon>
    </lineage>
</organism>
<dbReference type="InterPro" id="IPR040605">
    <property type="entry name" value="Glyco_hydro2_dom5"/>
</dbReference>
<dbReference type="AlphaFoldDB" id="X1L0N9"/>
<dbReference type="Gene3D" id="1.25.40.10">
    <property type="entry name" value="Tetratricopeptide repeat domain"/>
    <property type="match status" value="1"/>
</dbReference>
<keyword evidence="2" id="KW-0378">Hydrolase</keyword>
<reference evidence="6" key="1">
    <citation type="journal article" date="2014" name="Front. Microbiol.">
        <title>High frequency of phylogenetically diverse reductive dehalogenase-homologous genes in deep subseafloor sedimentary metagenomes.</title>
        <authorList>
            <person name="Kawai M."/>
            <person name="Futagami T."/>
            <person name="Toyoda A."/>
            <person name="Takaki Y."/>
            <person name="Nishi S."/>
            <person name="Hori S."/>
            <person name="Arai W."/>
            <person name="Tsubouchi T."/>
            <person name="Morono Y."/>
            <person name="Uchiyama I."/>
            <person name="Ito T."/>
            <person name="Fujiyama A."/>
            <person name="Inagaki F."/>
            <person name="Takami H."/>
        </authorList>
    </citation>
    <scope>NUCLEOTIDE SEQUENCE</scope>
    <source>
        <strain evidence="6">Expedition CK06-06</strain>
    </source>
</reference>
<dbReference type="Gene3D" id="2.60.40.10">
    <property type="entry name" value="Immunoglobulins"/>
    <property type="match status" value="2"/>
</dbReference>
<dbReference type="Pfam" id="PF16355">
    <property type="entry name" value="DUF4982"/>
    <property type="match status" value="1"/>
</dbReference>
<gene>
    <name evidence="6" type="ORF">S06H3_13136</name>
</gene>
<evidence type="ECO:0000259" key="4">
    <source>
        <dbReference type="Pfam" id="PF16355"/>
    </source>
</evidence>
<protein>
    <submittedName>
        <fullName evidence="6">Uncharacterized protein</fullName>
    </submittedName>
</protein>
<dbReference type="InterPro" id="IPR019734">
    <property type="entry name" value="TPR_rpt"/>
</dbReference>
<sequence>MAFHKTKDGLKGIGQEIRVWSYSNCEEVELIVNGRSQGRKEMPRNSHLEWKVKYEPGYIELRGYNAGQLVATDRQESTGKAVTIRLKSDREKIKADNHDVSQVTVEIIDKKGRMVPTANNQITLKKSLETAEAMGYKSCMSKAYTGLGLTYLGLRKINEAKKMHKESLKIESELNSREGMARQHFNLGVLYNEQGDIKTAKESMAKAYILYQDIGKPEMAEYIQKRIEELNFPPD</sequence>
<evidence type="ECO:0000259" key="5">
    <source>
        <dbReference type="Pfam" id="PF18565"/>
    </source>
</evidence>
<feature type="domain" description="DUF4982" evidence="4">
    <location>
        <begin position="14"/>
        <end position="71"/>
    </location>
</feature>
<proteinExistence type="inferred from homology"/>
<dbReference type="GO" id="GO:0016798">
    <property type="term" value="F:hydrolase activity, acting on glycosyl bonds"/>
    <property type="evidence" value="ECO:0007669"/>
    <property type="project" value="UniProtKB-KW"/>
</dbReference>
<dbReference type="PANTHER" id="PTHR42732:SF1">
    <property type="entry name" value="BETA-MANNOSIDASE"/>
    <property type="match status" value="1"/>
</dbReference>
<evidence type="ECO:0000256" key="3">
    <source>
        <dbReference type="ARBA" id="ARBA00023295"/>
    </source>
</evidence>
<evidence type="ECO:0000256" key="2">
    <source>
        <dbReference type="ARBA" id="ARBA00022801"/>
    </source>
</evidence>
<keyword evidence="3" id="KW-0326">Glycosidase</keyword>
<dbReference type="PROSITE" id="PS50005">
    <property type="entry name" value="TPR"/>
    <property type="match status" value="1"/>
</dbReference>
<dbReference type="InterPro" id="IPR013783">
    <property type="entry name" value="Ig-like_fold"/>
</dbReference>